<dbReference type="Proteomes" id="UP000030361">
    <property type="component" value="Chromosome"/>
</dbReference>
<evidence type="ECO:0000313" key="2">
    <source>
        <dbReference type="EMBL" id="AQW21205.1"/>
    </source>
</evidence>
<dbReference type="eggNOG" id="ENOG5030AVS">
    <property type="taxonomic scope" value="Bacteria"/>
</dbReference>
<name>A0A1S6QHW4_9LACO</name>
<keyword evidence="1" id="KW-0732">Signal</keyword>
<proteinExistence type="predicted"/>
<keyword evidence="3" id="KW-1185">Reference proteome</keyword>
<evidence type="ECO:0000256" key="1">
    <source>
        <dbReference type="SAM" id="SignalP"/>
    </source>
</evidence>
<dbReference type="RefSeq" id="WP_035166612.1">
    <property type="nucleotide sequence ID" value="NZ_CP018906.1"/>
</dbReference>
<accession>A0A1S6QHW4</accession>
<dbReference type="EMBL" id="CP018906">
    <property type="protein sequence ID" value="AQW21205.1"/>
    <property type="molecule type" value="Genomic_DNA"/>
</dbReference>
<dbReference type="OrthoDB" id="2327939at2"/>
<organism evidence="2 3">
    <name type="scientific">Lentilactobacillus curieae</name>
    <dbReference type="NCBI Taxonomy" id="1138822"/>
    <lineage>
        <taxon>Bacteria</taxon>
        <taxon>Bacillati</taxon>
        <taxon>Bacillota</taxon>
        <taxon>Bacilli</taxon>
        <taxon>Lactobacillales</taxon>
        <taxon>Lactobacillaceae</taxon>
        <taxon>Lentilactobacillus</taxon>
    </lineage>
</organism>
<dbReference type="KEGG" id="lcu:PL11_004335"/>
<feature type="chain" id="PRO_5010527315" evidence="1">
    <location>
        <begin position="25"/>
        <end position="149"/>
    </location>
</feature>
<feature type="signal peptide" evidence="1">
    <location>
        <begin position="1"/>
        <end position="24"/>
    </location>
</feature>
<reference evidence="2 3" key="1">
    <citation type="journal article" date="2015" name="Genome Announc.">
        <title>Genome Sequence of Lactobacillus curieae CCTCC M 2011381T, a Novel Producer of Gamma-aminobutyric Acid.</title>
        <authorList>
            <person name="Wang Y."/>
            <person name="Wang Y."/>
            <person name="Lang C."/>
            <person name="Wei D."/>
            <person name="Xu P."/>
            <person name="Xie J."/>
        </authorList>
    </citation>
    <scope>NUCLEOTIDE SEQUENCE [LARGE SCALE GENOMIC DNA]</scope>
    <source>
        <strain evidence="2 3">CCTCC M 2011381</strain>
    </source>
</reference>
<dbReference type="AlphaFoldDB" id="A0A1S6QHW4"/>
<sequence>MKKSYFSFLLFLFFSFFSVITVSANSTKQYNGVPDKLVNKYWKVKNGFNDHTEFFYGNRDSYFGKHTRMGNFKSKWISYTKVQGSYVMTGTDPFDEDQVIWWFIKPVNNWKQIKIGYTIVSFNKIPQYSPSHYTKKLATRVTKVTAMLY</sequence>
<evidence type="ECO:0000313" key="3">
    <source>
        <dbReference type="Proteomes" id="UP000030361"/>
    </source>
</evidence>
<protein>
    <submittedName>
        <fullName evidence="2">Uncharacterized protein</fullName>
    </submittedName>
</protein>
<gene>
    <name evidence="2" type="ORF">PL11_004335</name>
</gene>